<sequence length="214" mass="25256">MISYKPPNYGTYIYPGYAQVIGWTVASIPIISIPVYIVIQLKHAPGTSLYEKLCVSLRPNEHWKPNKRSLHKEYESGKDGKAMVALKNQSKLIFFFNLRKLKATTENSTDTTPPPLWTTDFNEIKLEKEAFRKRKQMWKEWRKNLNIRKQNFWNTLKCEKYAETYSNWIELDAPILPRKYLIKEITGEAETETKLRRDLAIIRFRTDIAIIKNK</sequence>
<gene>
    <name evidence="2" type="ORF">KUTeg_005902</name>
</gene>
<protein>
    <submittedName>
        <fullName evidence="2">Uncharacterized protein</fullName>
    </submittedName>
</protein>
<accession>A0ABQ9FLH2</accession>
<evidence type="ECO:0000313" key="2">
    <source>
        <dbReference type="EMBL" id="KAJ8316545.1"/>
    </source>
</evidence>
<keyword evidence="3" id="KW-1185">Reference proteome</keyword>
<evidence type="ECO:0000256" key="1">
    <source>
        <dbReference type="SAM" id="Phobius"/>
    </source>
</evidence>
<organism evidence="2 3">
    <name type="scientific">Tegillarca granosa</name>
    <name type="common">Malaysian cockle</name>
    <name type="synonym">Anadara granosa</name>
    <dbReference type="NCBI Taxonomy" id="220873"/>
    <lineage>
        <taxon>Eukaryota</taxon>
        <taxon>Metazoa</taxon>
        <taxon>Spiralia</taxon>
        <taxon>Lophotrochozoa</taxon>
        <taxon>Mollusca</taxon>
        <taxon>Bivalvia</taxon>
        <taxon>Autobranchia</taxon>
        <taxon>Pteriomorphia</taxon>
        <taxon>Arcoida</taxon>
        <taxon>Arcoidea</taxon>
        <taxon>Arcidae</taxon>
        <taxon>Tegillarca</taxon>
    </lineage>
</organism>
<comment type="caution">
    <text evidence="2">The sequence shown here is derived from an EMBL/GenBank/DDBJ whole genome shotgun (WGS) entry which is preliminary data.</text>
</comment>
<name>A0ABQ9FLH2_TEGGR</name>
<reference evidence="2 3" key="1">
    <citation type="submission" date="2022-12" db="EMBL/GenBank/DDBJ databases">
        <title>Chromosome-level genome of Tegillarca granosa.</title>
        <authorList>
            <person name="Kim J."/>
        </authorList>
    </citation>
    <scope>NUCLEOTIDE SEQUENCE [LARGE SCALE GENOMIC DNA]</scope>
    <source>
        <strain evidence="2">Teg-2019</strain>
        <tissue evidence="2">Adductor muscle</tissue>
    </source>
</reference>
<proteinExistence type="predicted"/>
<dbReference type="Proteomes" id="UP001217089">
    <property type="component" value="Unassembled WGS sequence"/>
</dbReference>
<dbReference type="EMBL" id="JARBDR010000325">
    <property type="protein sequence ID" value="KAJ8316545.1"/>
    <property type="molecule type" value="Genomic_DNA"/>
</dbReference>
<keyword evidence="1" id="KW-0812">Transmembrane</keyword>
<feature type="transmembrane region" description="Helical" evidence="1">
    <location>
        <begin position="20"/>
        <end position="39"/>
    </location>
</feature>
<evidence type="ECO:0000313" key="3">
    <source>
        <dbReference type="Proteomes" id="UP001217089"/>
    </source>
</evidence>
<keyword evidence="1" id="KW-0472">Membrane</keyword>
<keyword evidence="1" id="KW-1133">Transmembrane helix</keyword>